<evidence type="ECO:0000256" key="2">
    <source>
        <dbReference type="SAM" id="SignalP"/>
    </source>
</evidence>
<dbReference type="RefSeq" id="WP_163287072.1">
    <property type="nucleotide sequence ID" value="NZ_JAAGVY010000064.1"/>
</dbReference>
<feature type="signal peptide" evidence="2">
    <location>
        <begin position="1"/>
        <end position="19"/>
    </location>
</feature>
<protein>
    <submittedName>
        <fullName evidence="3">DUF3999 family protein</fullName>
    </submittedName>
</protein>
<gene>
    <name evidence="3" type="ORF">G3O08_19190</name>
</gene>
<feature type="chain" id="PRO_5029841826" evidence="2">
    <location>
        <begin position="20"/>
        <end position="414"/>
    </location>
</feature>
<organism evidence="3 4">
    <name type="scientific">Cryomorpha ignava</name>
    <dbReference type="NCBI Taxonomy" id="101383"/>
    <lineage>
        <taxon>Bacteria</taxon>
        <taxon>Pseudomonadati</taxon>
        <taxon>Bacteroidota</taxon>
        <taxon>Flavobacteriia</taxon>
        <taxon>Flavobacteriales</taxon>
        <taxon>Cryomorphaceae</taxon>
        <taxon>Cryomorpha</taxon>
    </lineage>
</organism>
<keyword evidence="1" id="KW-0472">Membrane</keyword>
<dbReference type="Proteomes" id="UP000486602">
    <property type="component" value="Unassembled WGS sequence"/>
</dbReference>
<dbReference type="InterPro" id="IPR025060">
    <property type="entry name" value="DUF3999"/>
</dbReference>
<dbReference type="Pfam" id="PF13163">
    <property type="entry name" value="DUF3999"/>
    <property type="match status" value="1"/>
</dbReference>
<evidence type="ECO:0000256" key="1">
    <source>
        <dbReference type="SAM" id="Phobius"/>
    </source>
</evidence>
<evidence type="ECO:0000313" key="4">
    <source>
        <dbReference type="Proteomes" id="UP000486602"/>
    </source>
</evidence>
<dbReference type="EMBL" id="JAAGVY010000064">
    <property type="protein sequence ID" value="NEN25622.1"/>
    <property type="molecule type" value="Genomic_DNA"/>
</dbReference>
<accession>A0A7K3WXN7</accession>
<feature type="transmembrane region" description="Helical" evidence="1">
    <location>
        <begin position="387"/>
        <end position="404"/>
    </location>
</feature>
<keyword evidence="4" id="KW-1185">Reference proteome</keyword>
<proteinExistence type="predicted"/>
<dbReference type="AlphaFoldDB" id="A0A7K3WXN7"/>
<keyword evidence="1" id="KW-1133">Transmembrane helix</keyword>
<reference evidence="3 4" key="1">
    <citation type="submission" date="2020-02" db="EMBL/GenBank/DDBJ databases">
        <title>Out from the shadows clarifying the taxonomy of the family Cryomorphaceae and related taxa by utilizing the GTDB taxonomic framework.</title>
        <authorList>
            <person name="Bowman J.P."/>
        </authorList>
    </citation>
    <scope>NUCLEOTIDE SEQUENCE [LARGE SCALE GENOMIC DNA]</scope>
    <source>
        <strain evidence="3 4">QSSC 1-22</strain>
    </source>
</reference>
<sequence length="414" mass="47617">MIKIARLLFPVLLLMSAMAFGQINSYGYKRELLGVTDRWHTIELPQDVLAKMQNKLSDMRIYGITNDDDTLEVPYLLNVLATENVEKKVGFSMLNFSKNEIGYFYTFQIDNEDLINQISLNFYKSNFDWRIKLEGSQNQNEWFTILDDYRILDIHTDDTKFNFTKLNFPDSRYAFYRLVIKSQTDPKFESASISSRQINEGKINTYPISVIEVSKKNSKTSVYDLGLGETVRISSISISVKSDFEYYRPIIIKQLIDSIETEKGMKYTYQTLANGTLNSFEPNTFSFAAINASRLKIMIENGDNQPLEIGDITAHGFMHELVARFTEAKADYYLAYGNLNSAKPRYDIARFKDSIPTSLAALSLGDATLIPKKDQKTTLPLFESKRWLWAILILVIALLGWFSLKMMRAKTKNK</sequence>
<keyword evidence="1" id="KW-0812">Transmembrane</keyword>
<evidence type="ECO:0000313" key="3">
    <source>
        <dbReference type="EMBL" id="NEN25622.1"/>
    </source>
</evidence>
<comment type="caution">
    <text evidence="3">The sequence shown here is derived from an EMBL/GenBank/DDBJ whole genome shotgun (WGS) entry which is preliminary data.</text>
</comment>
<keyword evidence="2" id="KW-0732">Signal</keyword>
<name>A0A7K3WXN7_9FLAO</name>